<name>A0A212IIW6_9ENTR</name>
<keyword evidence="2 4" id="KW-0238">DNA-binding</keyword>
<evidence type="ECO:0000259" key="6">
    <source>
        <dbReference type="PROSITE" id="PS51900"/>
    </source>
</evidence>
<feature type="domain" description="Tyr recombinase" evidence="5">
    <location>
        <begin position="197"/>
        <end position="404"/>
    </location>
</feature>
<dbReference type="SUPFAM" id="SSF56349">
    <property type="entry name" value="DNA breaking-rejoining enzymes"/>
    <property type="match status" value="1"/>
</dbReference>
<dbReference type="PROSITE" id="PS51898">
    <property type="entry name" value="TYR_RECOMBINASE"/>
    <property type="match status" value="1"/>
</dbReference>
<dbReference type="GO" id="GO:0006310">
    <property type="term" value="P:DNA recombination"/>
    <property type="evidence" value="ECO:0007669"/>
    <property type="project" value="UniProtKB-KW"/>
</dbReference>
<reference evidence="7" key="1">
    <citation type="submission" date="2016-04" db="EMBL/GenBank/DDBJ databases">
        <authorList>
            <person name="Evans L.H."/>
            <person name="Alamgir A."/>
            <person name="Owens N."/>
            <person name="Weber N.D."/>
            <person name="Virtaneva K."/>
            <person name="Barbian K."/>
            <person name="Babar A."/>
            <person name="Rosenke K."/>
        </authorList>
    </citation>
    <scope>NUCLEOTIDE SEQUENCE</scope>
    <source>
        <strain evidence="7">92-3</strain>
    </source>
</reference>
<dbReference type="Gene3D" id="1.10.443.10">
    <property type="entry name" value="Intergrase catalytic core"/>
    <property type="match status" value="1"/>
</dbReference>
<dbReference type="InterPro" id="IPR011010">
    <property type="entry name" value="DNA_brk_join_enz"/>
</dbReference>
<dbReference type="EMBL" id="FLUB01000019">
    <property type="protein sequence ID" value="SBV66673.1"/>
    <property type="molecule type" value="Genomic_DNA"/>
</dbReference>
<dbReference type="Pfam" id="PF12167">
    <property type="entry name" value="Arm-DNA-bind_2"/>
    <property type="match status" value="1"/>
</dbReference>
<accession>A0A212IIW6</accession>
<dbReference type="PANTHER" id="PTHR30349">
    <property type="entry name" value="PHAGE INTEGRASE-RELATED"/>
    <property type="match status" value="1"/>
</dbReference>
<gene>
    <name evidence="7" type="primary">intR</name>
    <name evidence="7" type="ORF">KM92CIT3_70237</name>
</gene>
<evidence type="ECO:0000256" key="4">
    <source>
        <dbReference type="PROSITE-ProRule" id="PRU01248"/>
    </source>
</evidence>
<keyword evidence="1" id="KW-0229">DNA integration</keyword>
<dbReference type="PROSITE" id="PS51900">
    <property type="entry name" value="CB"/>
    <property type="match status" value="1"/>
</dbReference>
<evidence type="ECO:0000256" key="1">
    <source>
        <dbReference type="ARBA" id="ARBA00022908"/>
    </source>
</evidence>
<proteinExistence type="predicted"/>
<dbReference type="Gene3D" id="1.10.150.130">
    <property type="match status" value="1"/>
</dbReference>
<dbReference type="AlphaFoldDB" id="A0A212IIW6"/>
<evidence type="ECO:0000259" key="5">
    <source>
        <dbReference type="PROSITE" id="PS51898"/>
    </source>
</evidence>
<dbReference type="InterPro" id="IPR044068">
    <property type="entry name" value="CB"/>
</dbReference>
<organism evidence="7">
    <name type="scientific">uncultured Citrobacter sp</name>
    <dbReference type="NCBI Taxonomy" id="200446"/>
    <lineage>
        <taxon>Bacteria</taxon>
        <taxon>Pseudomonadati</taxon>
        <taxon>Pseudomonadota</taxon>
        <taxon>Gammaproteobacteria</taxon>
        <taxon>Enterobacterales</taxon>
        <taxon>Enterobacteriaceae</taxon>
        <taxon>Citrobacter</taxon>
        <taxon>environmental samples</taxon>
    </lineage>
</organism>
<dbReference type="PANTHER" id="PTHR30349:SF36">
    <property type="entry name" value="PROPHAGE INTEGRASE INTR-RELATED"/>
    <property type="match status" value="1"/>
</dbReference>
<dbReference type="GO" id="GO:0003677">
    <property type="term" value="F:DNA binding"/>
    <property type="evidence" value="ECO:0007669"/>
    <property type="project" value="UniProtKB-UniRule"/>
</dbReference>
<evidence type="ECO:0000256" key="2">
    <source>
        <dbReference type="ARBA" id="ARBA00023125"/>
    </source>
</evidence>
<dbReference type="InterPro" id="IPR013762">
    <property type="entry name" value="Integrase-like_cat_sf"/>
</dbReference>
<dbReference type="InterPro" id="IPR050090">
    <property type="entry name" value="Tyrosine_recombinase_XerCD"/>
</dbReference>
<evidence type="ECO:0000313" key="7">
    <source>
        <dbReference type="EMBL" id="SBV66673.1"/>
    </source>
</evidence>
<evidence type="ECO:0000256" key="3">
    <source>
        <dbReference type="ARBA" id="ARBA00023172"/>
    </source>
</evidence>
<dbReference type="GO" id="GO:0015074">
    <property type="term" value="P:DNA integration"/>
    <property type="evidence" value="ECO:0007669"/>
    <property type="project" value="UniProtKB-KW"/>
</dbReference>
<protein>
    <submittedName>
        <fullName evidence="7">Integrase Rac prophage</fullName>
    </submittedName>
</protein>
<dbReference type="InterPro" id="IPR002104">
    <property type="entry name" value="Integrase_catalytic"/>
</dbReference>
<sequence>MMDFPTGVELHNGKIRITFTYRGKRCREVLRGWTVNSSNIKKAGNLRALITSEIQLGKFDYAERFPESKALKKFITTKKITTFKELSDFFTDTKALEVSGATLLSLTSVVNTLLRVVGENTRLVDIEHADILHYRKELLTGTIINPAMPNLTRQGRAPSTVNKQMAVLSEMLKLANRSQFILHAPYEGVSRLKLSKNDPDPLLLHEYQALIAALPRSQALIIIVAVHTGMRPGEICALAWEDIDLVKGEIHVSRSLTNKRVFVPPKTDAGIRTITLLKPALDALKEQYEVTGANPKQEIRFHHREIGKTEQQSLRFVFSPTAYSSKKGSYFSKNSIAYGWKRGTKLANIRERNPYQSRHTYACWTLMAGANPSFIASQMGHEDARMVYEVYSKWIGDMNQDQVNMLNNQMPTALPPGRPHGQGSMRKVI</sequence>
<keyword evidence="3" id="KW-0233">DNA recombination</keyword>
<dbReference type="Pfam" id="PF00589">
    <property type="entry name" value="Phage_integrase"/>
    <property type="match status" value="1"/>
</dbReference>
<dbReference type="InterPro" id="IPR022000">
    <property type="entry name" value="Min27-like_integrase_DNA_bind"/>
</dbReference>
<feature type="domain" description="Core-binding (CB)" evidence="6">
    <location>
        <begin position="81"/>
        <end position="176"/>
    </location>
</feature>
<dbReference type="CDD" id="cd01189">
    <property type="entry name" value="INT_ICEBs1_C_like"/>
    <property type="match status" value="1"/>
</dbReference>
<dbReference type="InterPro" id="IPR010998">
    <property type="entry name" value="Integrase_recombinase_N"/>
</dbReference>